<evidence type="ECO:0000313" key="2">
    <source>
        <dbReference type="EMBL" id="KAH6884944.1"/>
    </source>
</evidence>
<proteinExistence type="predicted"/>
<gene>
    <name evidence="2" type="ORF">B0T10DRAFT_564367</name>
</gene>
<dbReference type="OrthoDB" id="4581360at2759"/>
<keyword evidence="3" id="KW-1185">Reference proteome</keyword>
<sequence>MKLSTATLFVLANGIAAMPWATKNSGSRGARGDEITLRVKVAHDQTPMHSQKTADICWLLCASEEIECPEGWYGSQQGECWTCCRNIDARLQL</sequence>
<dbReference type="AlphaFoldDB" id="A0A9P9ALM5"/>
<evidence type="ECO:0000313" key="3">
    <source>
        <dbReference type="Proteomes" id="UP000777438"/>
    </source>
</evidence>
<keyword evidence="1" id="KW-0732">Signal</keyword>
<reference evidence="2 3" key="1">
    <citation type="journal article" date="2021" name="Nat. Commun.">
        <title>Genetic determinants of endophytism in the Arabidopsis root mycobiome.</title>
        <authorList>
            <person name="Mesny F."/>
            <person name="Miyauchi S."/>
            <person name="Thiergart T."/>
            <person name="Pickel B."/>
            <person name="Atanasova L."/>
            <person name="Karlsson M."/>
            <person name="Huettel B."/>
            <person name="Barry K.W."/>
            <person name="Haridas S."/>
            <person name="Chen C."/>
            <person name="Bauer D."/>
            <person name="Andreopoulos W."/>
            <person name="Pangilinan J."/>
            <person name="LaButti K."/>
            <person name="Riley R."/>
            <person name="Lipzen A."/>
            <person name="Clum A."/>
            <person name="Drula E."/>
            <person name="Henrissat B."/>
            <person name="Kohler A."/>
            <person name="Grigoriev I.V."/>
            <person name="Martin F.M."/>
            <person name="Hacquard S."/>
        </authorList>
    </citation>
    <scope>NUCLEOTIDE SEQUENCE [LARGE SCALE GENOMIC DNA]</scope>
    <source>
        <strain evidence="2 3">MPI-CAGE-CH-0241</strain>
    </source>
</reference>
<organism evidence="2 3">
    <name type="scientific">Thelonectria olida</name>
    <dbReference type="NCBI Taxonomy" id="1576542"/>
    <lineage>
        <taxon>Eukaryota</taxon>
        <taxon>Fungi</taxon>
        <taxon>Dikarya</taxon>
        <taxon>Ascomycota</taxon>
        <taxon>Pezizomycotina</taxon>
        <taxon>Sordariomycetes</taxon>
        <taxon>Hypocreomycetidae</taxon>
        <taxon>Hypocreales</taxon>
        <taxon>Nectriaceae</taxon>
        <taxon>Thelonectria</taxon>
    </lineage>
</organism>
<dbReference type="EMBL" id="JAGPYM010000019">
    <property type="protein sequence ID" value="KAH6884944.1"/>
    <property type="molecule type" value="Genomic_DNA"/>
</dbReference>
<feature type="chain" id="PRO_5040418891" evidence="1">
    <location>
        <begin position="18"/>
        <end position="93"/>
    </location>
</feature>
<accession>A0A9P9ALM5</accession>
<evidence type="ECO:0000256" key="1">
    <source>
        <dbReference type="SAM" id="SignalP"/>
    </source>
</evidence>
<comment type="caution">
    <text evidence="2">The sequence shown here is derived from an EMBL/GenBank/DDBJ whole genome shotgun (WGS) entry which is preliminary data.</text>
</comment>
<name>A0A9P9ALM5_9HYPO</name>
<feature type="signal peptide" evidence="1">
    <location>
        <begin position="1"/>
        <end position="17"/>
    </location>
</feature>
<protein>
    <submittedName>
        <fullName evidence="2">Uncharacterized protein</fullName>
    </submittedName>
</protein>
<dbReference type="Proteomes" id="UP000777438">
    <property type="component" value="Unassembled WGS sequence"/>
</dbReference>